<evidence type="ECO:0000313" key="2">
    <source>
        <dbReference type="EMBL" id="CCD16442.1"/>
    </source>
</evidence>
<proteinExistence type="predicted"/>
<reference evidence="3" key="1">
    <citation type="submission" date="2011-07" db="EMBL/GenBank/DDBJ databases">
        <title>Divergent evolution of antigenic variation in African trypanosomes.</title>
        <authorList>
            <person name="Jackson A.P."/>
            <person name="Berry A."/>
            <person name="Allison H.C."/>
            <person name="Burton P."/>
            <person name="Anderson J."/>
            <person name="Aslett M."/>
            <person name="Brown R."/>
            <person name="Corton N."/>
            <person name="Harris D."/>
            <person name="Hauser H."/>
            <person name="Gamble J."/>
            <person name="Gilderthorp R."/>
            <person name="McQuillan J."/>
            <person name="Quail M.A."/>
            <person name="Sanders M."/>
            <person name="Van Tonder A."/>
            <person name="Ginger M.L."/>
            <person name="Donelson J.E."/>
            <person name="Field M.C."/>
            <person name="Barry J.D."/>
            <person name="Berriman M."/>
            <person name="Hertz-Fowler C."/>
        </authorList>
    </citation>
    <scope>NUCLEOTIDE SEQUENCE [LARGE SCALE GENOMIC DNA]</scope>
    <source>
        <strain evidence="3">IL3000</strain>
    </source>
</reference>
<feature type="signal peptide" evidence="1">
    <location>
        <begin position="1"/>
        <end position="25"/>
    </location>
</feature>
<name>F9WGK5_TRYCI</name>
<keyword evidence="3" id="KW-1185">Reference proteome</keyword>
<accession>F9WGK5</accession>
<evidence type="ECO:0000256" key="1">
    <source>
        <dbReference type="SAM" id="SignalP"/>
    </source>
</evidence>
<gene>
    <name evidence="2" type="ORF">TCIL3000_0_13640</name>
</gene>
<dbReference type="AlphaFoldDB" id="F9WGK5"/>
<comment type="caution">
    <text evidence="2">The sequence shown here is derived from an EMBL/GenBank/DDBJ whole genome shotgun (WGS) entry which is preliminary data.</text>
</comment>
<dbReference type="VEuPathDB" id="TriTrypDB:TcIL3000_0_13640"/>
<organism evidence="2 3">
    <name type="scientific">Trypanosoma congolense (strain IL3000)</name>
    <dbReference type="NCBI Taxonomy" id="1068625"/>
    <lineage>
        <taxon>Eukaryota</taxon>
        <taxon>Discoba</taxon>
        <taxon>Euglenozoa</taxon>
        <taxon>Kinetoplastea</taxon>
        <taxon>Metakinetoplastina</taxon>
        <taxon>Trypanosomatida</taxon>
        <taxon>Trypanosomatidae</taxon>
        <taxon>Trypanosoma</taxon>
        <taxon>Nannomonas</taxon>
    </lineage>
</organism>
<reference evidence="2 3" key="2">
    <citation type="journal article" date="2012" name="Proc. Natl. Acad. Sci. U.S.A.">
        <title>Antigenic diversity is generated by distinct evolutionary mechanisms in African trypanosome species.</title>
        <authorList>
            <person name="Jackson A.P."/>
            <person name="Berry A."/>
            <person name="Aslett M."/>
            <person name="Allison H.C."/>
            <person name="Burton P."/>
            <person name="Vavrova-Anderson J."/>
            <person name="Brown R."/>
            <person name="Browne H."/>
            <person name="Corton N."/>
            <person name="Hauser H."/>
            <person name="Gamble J."/>
            <person name="Gilderthorp R."/>
            <person name="Marcello L."/>
            <person name="McQuillan J."/>
            <person name="Otto T.D."/>
            <person name="Quail M.A."/>
            <person name="Sanders M.J."/>
            <person name="van Tonder A."/>
            <person name="Ginger M.L."/>
            <person name="Field M.C."/>
            <person name="Barry J.D."/>
            <person name="Hertz-Fowler C."/>
            <person name="Berriman M."/>
        </authorList>
    </citation>
    <scope>NUCLEOTIDE SEQUENCE [LARGE SCALE GENOMIC DNA]</scope>
    <source>
        <strain evidence="2 3">IL3000</strain>
    </source>
</reference>
<dbReference type="EMBL" id="CAEQ01002282">
    <property type="protein sequence ID" value="CCD16442.1"/>
    <property type="molecule type" value="Genomic_DNA"/>
</dbReference>
<protein>
    <submittedName>
        <fullName evidence="2">WGS project CAEQ00000000 data, annotated contig 511</fullName>
    </submittedName>
</protein>
<keyword evidence="1" id="KW-0732">Signal</keyword>
<feature type="chain" id="PRO_5003394763" evidence="1">
    <location>
        <begin position="26"/>
        <end position="161"/>
    </location>
</feature>
<dbReference type="Proteomes" id="UP000000702">
    <property type="component" value="Unassembled WGS sequence"/>
</dbReference>
<sequence length="161" mass="18613">MSSILTPWWPLTVCIMRSWLRNCLPNWTCSSDMPSDHSPNVPMRRSYLMPLWNLNTVMSVERTHVDIPPSIVRGICLHDISSHTQMYVYSLRVSPHTSKRSLTTPQLHECQHRLMRVATLAVESLSRVFVHTFHITRVLLSMTPFTHFCVSTRTLSSQLLP</sequence>
<evidence type="ECO:0000313" key="3">
    <source>
        <dbReference type="Proteomes" id="UP000000702"/>
    </source>
</evidence>